<protein>
    <recommendedName>
        <fullName evidence="2 9">Heme chaperone HemW</fullName>
    </recommendedName>
</protein>
<evidence type="ECO:0000256" key="1">
    <source>
        <dbReference type="ARBA" id="ARBA00006100"/>
    </source>
</evidence>
<keyword evidence="9" id="KW-0963">Cytoplasm</keyword>
<dbReference type="GO" id="GO:0005737">
    <property type="term" value="C:cytoplasm"/>
    <property type="evidence" value="ECO:0007669"/>
    <property type="project" value="UniProtKB-SubCell"/>
</dbReference>
<comment type="similarity">
    <text evidence="1">Belongs to the anaerobic coproporphyrinogen-III oxidase family. HemW subfamily.</text>
</comment>
<name>A0A9D1IFW5_9FIRM</name>
<comment type="function">
    <text evidence="9">Probably acts as a heme chaperone, transferring heme to an unknown acceptor. Binds one molecule of heme per monomer, possibly covalently. Binds 1 [4Fe-4S] cluster. The cluster is coordinated with 3 cysteines and an exchangeable S-adenosyl-L-methionine.</text>
</comment>
<dbReference type="CDD" id="cd01335">
    <property type="entry name" value="Radical_SAM"/>
    <property type="match status" value="1"/>
</dbReference>
<dbReference type="GO" id="GO:0006779">
    <property type="term" value="P:porphyrin-containing compound biosynthetic process"/>
    <property type="evidence" value="ECO:0007669"/>
    <property type="project" value="InterPro"/>
</dbReference>
<keyword evidence="8 9" id="KW-0143">Chaperone</keyword>
<evidence type="ECO:0000256" key="5">
    <source>
        <dbReference type="ARBA" id="ARBA00022723"/>
    </source>
</evidence>
<evidence type="ECO:0000256" key="4">
    <source>
        <dbReference type="ARBA" id="ARBA00022691"/>
    </source>
</evidence>
<dbReference type="SFLD" id="SFLDG01065">
    <property type="entry name" value="anaerobic_coproporphyrinogen-I"/>
    <property type="match status" value="1"/>
</dbReference>
<dbReference type="GO" id="GO:0004109">
    <property type="term" value="F:coproporphyrinogen oxidase activity"/>
    <property type="evidence" value="ECO:0007669"/>
    <property type="project" value="InterPro"/>
</dbReference>
<keyword evidence="7 9" id="KW-0411">Iron-sulfur</keyword>
<dbReference type="PANTHER" id="PTHR13932">
    <property type="entry name" value="COPROPORPHYRINIGEN III OXIDASE"/>
    <property type="match status" value="1"/>
</dbReference>
<dbReference type="InterPro" id="IPR010723">
    <property type="entry name" value="HemN_C"/>
</dbReference>
<evidence type="ECO:0000256" key="6">
    <source>
        <dbReference type="ARBA" id="ARBA00023004"/>
    </source>
</evidence>
<keyword evidence="4 9" id="KW-0949">S-adenosyl-L-methionine</keyword>
<dbReference type="AlphaFoldDB" id="A0A9D1IFW5"/>
<dbReference type="NCBIfam" id="TIGR00539">
    <property type="entry name" value="hemN_rel"/>
    <property type="match status" value="1"/>
</dbReference>
<evidence type="ECO:0000256" key="7">
    <source>
        <dbReference type="ARBA" id="ARBA00023014"/>
    </source>
</evidence>
<dbReference type="Pfam" id="PF04055">
    <property type="entry name" value="Radical_SAM"/>
    <property type="match status" value="1"/>
</dbReference>
<dbReference type="SMART" id="SM00729">
    <property type="entry name" value="Elp3"/>
    <property type="match status" value="1"/>
</dbReference>
<evidence type="ECO:0000256" key="9">
    <source>
        <dbReference type="RuleBase" id="RU364116"/>
    </source>
</evidence>
<evidence type="ECO:0000256" key="3">
    <source>
        <dbReference type="ARBA" id="ARBA00022617"/>
    </source>
</evidence>
<evidence type="ECO:0000313" key="12">
    <source>
        <dbReference type="Proteomes" id="UP000824071"/>
    </source>
</evidence>
<dbReference type="InterPro" id="IPR058240">
    <property type="entry name" value="rSAM_sf"/>
</dbReference>
<feature type="domain" description="Radical SAM core" evidence="10">
    <location>
        <begin position="1"/>
        <end position="230"/>
    </location>
</feature>
<dbReference type="SUPFAM" id="SSF102114">
    <property type="entry name" value="Radical SAM enzymes"/>
    <property type="match status" value="1"/>
</dbReference>
<organism evidence="11 12">
    <name type="scientific">Candidatus Fimenecus excrementigallinarum</name>
    <dbReference type="NCBI Taxonomy" id="2840816"/>
    <lineage>
        <taxon>Bacteria</taxon>
        <taxon>Bacillati</taxon>
        <taxon>Bacillota</taxon>
        <taxon>Clostridia</taxon>
        <taxon>Candidatus Fimenecus</taxon>
    </lineage>
</organism>
<keyword evidence="6 9" id="KW-0408">Iron</keyword>
<sequence>MSAKAPIGLYLHVPFCRSKCPYCDFYSMRGTPDEMDAYCAAMQWKIPESAAALQRKADTLYIGGGTPSVLGAERLKTLLLQAKTEFLTEGAEVTVECNPYGLADDFFPALAESGANRISLGLQSAVDGERRALGRLSDAAGVHRAVTAAKRAGFQNVSLDVMLGIPGQTAATLRETLDFCLSLSVGHVSAYILKLEPGTPFYARRETLRLPDDDQTADLYLQLCETLEANGLLQYEISNFARPGCESRHNLKYWHCEEYLGLGPAAHSFLDGRRFYFARSLPGFLQDEKPLEDGPGGDFAEYAMLALRLTEGLSESRVQLRFGHGIPASLRRRAEPLARYGLLETDSRGVRLTRRGFLVSNAVLAELLDWEET</sequence>
<dbReference type="Proteomes" id="UP000824071">
    <property type="component" value="Unassembled WGS sequence"/>
</dbReference>
<accession>A0A9D1IFW5</accession>
<dbReference type="SFLD" id="SFLDS00029">
    <property type="entry name" value="Radical_SAM"/>
    <property type="match status" value="1"/>
</dbReference>
<dbReference type="InterPro" id="IPR004559">
    <property type="entry name" value="HemW-like"/>
</dbReference>
<keyword evidence="3 9" id="KW-0349">Heme</keyword>
<dbReference type="EMBL" id="DVMW01000030">
    <property type="protein sequence ID" value="HIU35941.1"/>
    <property type="molecule type" value="Genomic_DNA"/>
</dbReference>
<dbReference type="PANTHER" id="PTHR13932:SF5">
    <property type="entry name" value="RADICAL S-ADENOSYL METHIONINE DOMAIN-CONTAINING PROTEIN 1, MITOCHONDRIAL"/>
    <property type="match status" value="1"/>
</dbReference>
<comment type="subcellular location">
    <subcellularLocation>
        <location evidence="9">Cytoplasm</location>
    </subcellularLocation>
</comment>
<dbReference type="GO" id="GO:0046872">
    <property type="term" value="F:metal ion binding"/>
    <property type="evidence" value="ECO:0007669"/>
    <property type="project" value="UniProtKB-UniRule"/>
</dbReference>
<evidence type="ECO:0000256" key="8">
    <source>
        <dbReference type="ARBA" id="ARBA00023186"/>
    </source>
</evidence>
<reference evidence="11" key="2">
    <citation type="journal article" date="2021" name="PeerJ">
        <title>Extensive microbial diversity within the chicken gut microbiome revealed by metagenomics and culture.</title>
        <authorList>
            <person name="Gilroy R."/>
            <person name="Ravi A."/>
            <person name="Getino M."/>
            <person name="Pursley I."/>
            <person name="Horton D.L."/>
            <person name="Alikhan N.F."/>
            <person name="Baker D."/>
            <person name="Gharbi K."/>
            <person name="Hall N."/>
            <person name="Watson M."/>
            <person name="Adriaenssens E.M."/>
            <person name="Foster-Nyarko E."/>
            <person name="Jarju S."/>
            <person name="Secka A."/>
            <person name="Antonio M."/>
            <person name="Oren A."/>
            <person name="Chaudhuri R.R."/>
            <person name="La Ragione R."/>
            <person name="Hildebrand F."/>
            <person name="Pallen M.J."/>
        </authorList>
    </citation>
    <scope>NUCLEOTIDE SEQUENCE</scope>
    <source>
        <strain evidence="11">ChiGjej1B1-19959</strain>
    </source>
</reference>
<evidence type="ECO:0000256" key="2">
    <source>
        <dbReference type="ARBA" id="ARBA00017228"/>
    </source>
</evidence>
<reference evidence="11" key="1">
    <citation type="submission" date="2020-10" db="EMBL/GenBank/DDBJ databases">
        <authorList>
            <person name="Gilroy R."/>
        </authorList>
    </citation>
    <scope>NUCLEOTIDE SEQUENCE</scope>
    <source>
        <strain evidence="11">ChiGjej1B1-19959</strain>
    </source>
</reference>
<evidence type="ECO:0000313" key="11">
    <source>
        <dbReference type="EMBL" id="HIU35941.1"/>
    </source>
</evidence>
<dbReference type="InterPro" id="IPR013785">
    <property type="entry name" value="Aldolase_TIM"/>
</dbReference>
<dbReference type="SFLD" id="SFLDF00562">
    <property type="entry name" value="HemN-like__clustered_with_heat"/>
    <property type="match status" value="1"/>
</dbReference>
<dbReference type="InterPro" id="IPR006638">
    <property type="entry name" value="Elp3/MiaA/NifB-like_rSAM"/>
</dbReference>
<evidence type="ECO:0000259" key="10">
    <source>
        <dbReference type="PROSITE" id="PS51918"/>
    </source>
</evidence>
<dbReference type="PROSITE" id="PS51918">
    <property type="entry name" value="RADICAL_SAM"/>
    <property type="match status" value="1"/>
</dbReference>
<keyword evidence="5 9" id="KW-0479">Metal-binding</keyword>
<dbReference type="Gene3D" id="3.20.20.70">
    <property type="entry name" value="Aldolase class I"/>
    <property type="match status" value="1"/>
</dbReference>
<dbReference type="GO" id="GO:0051539">
    <property type="term" value="F:4 iron, 4 sulfur cluster binding"/>
    <property type="evidence" value="ECO:0007669"/>
    <property type="project" value="UniProtKB-UniRule"/>
</dbReference>
<keyword evidence="9" id="KW-0004">4Fe-4S</keyword>
<proteinExistence type="inferred from homology"/>
<dbReference type="Pfam" id="PF06969">
    <property type="entry name" value="HemN_C"/>
    <property type="match status" value="1"/>
</dbReference>
<dbReference type="InterPro" id="IPR034505">
    <property type="entry name" value="Coproporphyrinogen-III_oxidase"/>
</dbReference>
<comment type="caution">
    <text evidence="11">The sequence shown here is derived from an EMBL/GenBank/DDBJ whole genome shotgun (WGS) entry which is preliminary data.</text>
</comment>
<dbReference type="InterPro" id="IPR007197">
    <property type="entry name" value="rSAM"/>
</dbReference>
<gene>
    <name evidence="11" type="primary">hemW</name>
    <name evidence="11" type="ORF">IAC53_04945</name>
</gene>